<keyword evidence="1" id="KW-0175">Coiled coil</keyword>
<feature type="coiled-coil region" evidence="1">
    <location>
        <begin position="66"/>
        <end position="93"/>
    </location>
</feature>
<name>A0A7I9VS04_9BACT</name>
<proteinExistence type="predicted"/>
<dbReference type="InterPro" id="IPR053716">
    <property type="entry name" value="Flag_assembly_chemotaxis_eff"/>
</dbReference>
<dbReference type="AlphaFoldDB" id="A0A7I9VS04"/>
<dbReference type="Proteomes" id="UP000503640">
    <property type="component" value="Unassembled WGS sequence"/>
</dbReference>
<evidence type="ECO:0000256" key="1">
    <source>
        <dbReference type="SAM" id="Coils"/>
    </source>
</evidence>
<protein>
    <recommendedName>
        <fullName evidence="4">Flagellar FliJ protein</fullName>
    </recommendedName>
</protein>
<organism evidence="2 3">
    <name type="scientific">Anaeromyxobacter diazotrophicus</name>
    <dbReference type="NCBI Taxonomy" id="2590199"/>
    <lineage>
        <taxon>Bacteria</taxon>
        <taxon>Pseudomonadati</taxon>
        <taxon>Myxococcota</taxon>
        <taxon>Myxococcia</taxon>
        <taxon>Myxococcales</taxon>
        <taxon>Cystobacterineae</taxon>
        <taxon>Anaeromyxobacteraceae</taxon>
        <taxon>Anaeromyxobacter</taxon>
    </lineage>
</organism>
<sequence length="139" mass="15820">MPPPTRVDKVVELRERAEDHALAGLARAQATVTSASARLARAVEVTRRDGRAGGPVELWQVDELVHRRALQDVRAAEAALREARQREAQARDGYAAARQGTKIVQRVQERRRAEIRGEREKRERREVDELATLRFNLPR</sequence>
<dbReference type="RefSeq" id="WP_176068442.1">
    <property type="nucleotide sequence ID" value="NZ_BJTG01000011.1"/>
</dbReference>
<dbReference type="EMBL" id="BJTG01000011">
    <property type="protein sequence ID" value="GEJ59185.1"/>
    <property type="molecule type" value="Genomic_DNA"/>
</dbReference>
<comment type="caution">
    <text evidence="2">The sequence shown here is derived from an EMBL/GenBank/DDBJ whole genome shotgun (WGS) entry which is preliminary data.</text>
</comment>
<reference evidence="3" key="1">
    <citation type="journal article" date="2020" name="Appl. Environ. Microbiol.">
        <title>Diazotrophic Anaeromyxobacter Isolates from Soils.</title>
        <authorList>
            <person name="Masuda Y."/>
            <person name="Yamanaka H."/>
            <person name="Xu Z.X."/>
            <person name="Shiratori Y."/>
            <person name="Aono T."/>
            <person name="Amachi S."/>
            <person name="Senoo K."/>
            <person name="Itoh H."/>
        </authorList>
    </citation>
    <scope>NUCLEOTIDE SEQUENCE [LARGE SCALE GENOMIC DNA]</scope>
    <source>
        <strain evidence="3">R267</strain>
    </source>
</reference>
<gene>
    <name evidence="2" type="ORF">AMYX_39260</name>
</gene>
<keyword evidence="3" id="KW-1185">Reference proteome</keyword>
<accession>A0A7I9VS04</accession>
<evidence type="ECO:0008006" key="4">
    <source>
        <dbReference type="Google" id="ProtNLM"/>
    </source>
</evidence>
<dbReference type="Gene3D" id="1.10.287.1700">
    <property type="match status" value="1"/>
</dbReference>
<evidence type="ECO:0000313" key="3">
    <source>
        <dbReference type="Proteomes" id="UP000503640"/>
    </source>
</evidence>
<evidence type="ECO:0000313" key="2">
    <source>
        <dbReference type="EMBL" id="GEJ59185.1"/>
    </source>
</evidence>